<reference evidence="2 3" key="1">
    <citation type="submission" date="2018-03" db="EMBL/GenBank/DDBJ databases">
        <authorList>
            <person name="Gully D."/>
        </authorList>
    </citation>
    <scope>NUCLEOTIDE SEQUENCE [LARGE SCALE GENOMIC DNA]</scope>
    <source>
        <strain evidence="2">ORS3257</strain>
    </source>
</reference>
<dbReference type="InterPro" id="IPR005025">
    <property type="entry name" value="FMN_Rdtase-like_dom"/>
</dbReference>
<organism evidence="2 3">
    <name type="scientific">Bradyrhizobium vignae</name>
    <dbReference type="NCBI Taxonomy" id="1549949"/>
    <lineage>
        <taxon>Bacteria</taxon>
        <taxon>Pseudomonadati</taxon>
        <taxon>Pseudomonadota</taxon>
        <taxon>Alphaproteobacteria</taxon>
        <taxon>Hyphomicrobiales</taxon>
        <taxon>Nitrobacteraceae</taxon>
        <taxon>Bradyrhizobium</taxon>
    </lineage>
</organism>
<dbReference type="PANTHER" id="PTHR30543">
    <property type="entry name" value="CHROMATE REDUCTASE"/>
    <property type="match status" value="1"/>
</dbReference>
<evidence type="ECO:0000313" key="2">
    <source>
        <dbReference type="EMBL" id="SPP92898.1"/>
    </source>
</evidence>
<dbReference type="AlphaFoldDB" id="A0A2U3PUV5"/>
<gene>
    <name evidence="2" type="ORF">BRAD3257_1782</name>
</gene>
<evidence type="ECO:0000259" key="1">
    <source>
        <dbReference type="Pfam" id="PF03358"/>
    </source>
</evidence>
<dbReference type="GO" id="GO:0016491">
    <property type="term" value="F:oxidoreductase activity"/>
    <property type="evidence" value="ECO:0007669"/>
    <property type="project" value="InterPro"/>
</dbReference>
<dbReference type="KEGG" id="bvz:BRAD3257_1782"/>
<dbReference type="GO" id="GO:0005829">
    <property type="term" value="C:cytosol"/>
    <property type="evidence" value="ECO:0007669"/>
    <property type="project" value="TreeGrafter"/>
</dbReference>
<name>A0A2U3PUV5_9BRAD</name>
<dbReference type="InterPro" id="IPR050712">
    <property type="entry name" value="NAD(P)H-dep_reductase"/>
</dbReference>
<proteinExistence type="predicted"/>
<dbReference type="PANTHER" id="PTHR30543:SF21">
    <property type="entry name" value="NAD(P)H-DEPENDENT FMN REDUCTASE LOT6"/>
    <property type="match status" value="1"/>
</dbReference>
<sequence>MRTSMGAGSPLIVGIGGSTRVGSSSERALHIALDMVRAQGCDVHAIAGPSLILPPYDPATVKNIPAAAAIVDVLRRADGIILSSPGYHGSMSGLIKNVIDYTEEMRDDERSYWEGRAVGCIVCANGHQAIGTTLVAMRSVVHALRGWPTPYAATILTGAPSAVGADANWLPGLQVVADQVVRFARFGAESRVPTAEVAAAKHAVA</sequence>
<accession>A0A2U3PUV5</accession>
<dbReference type="InterPro" id="IPR029039">
    <property type="entry name" value="Flavoprotein-like_sf"/>
</dbReference>
<evidence type="ECO:0000313" key="3">
    <source>
        <dbReference type="Proteomes" id="UP000246085"/>
    </source>
</evidence>
<dbReference type="GO" id="GO:0010181">
    <property type="term" value="F:FMN binding"/>
    <property type="evidence" value="ECO:0007669"/>
    <property type="project" value="TreeGrafter"/>
</dbReference>
<dbReference type="EMBL" id="LS398110">
    <property type="protein sequence ID" value="SPP92898.1"/>
    <property type="molecule type" value="Genomic_DNA"/>
</dbReference>
<dbReference type="Proteomes" id="UP000246085">
    <property type="component" value="Chromosome BRAD3257"/>
</dbReference>
<dbReference type="Pfam" id="PF03358">
    <property type="entry name" value="FMN_red"/>
    <property type="match status" value="1"/>
</dbReference>
<dbReference type="SUPFAM" id="SSF52218">
    <property type="entry name" value="Flavoproteins"/>
    <property type="match status" value="1"/>
</dbReference>
<dbReference type="Gene3D" id="3.40.50.360">
    <property type="match status" value="1"/>
</dbReference>
<feature type="domain" description="NADPH-dependent FMN reductase-like" evidence="1">
    <location>
        <begin position="12"/>
        <end position="151"/>
    </location>
</feature>
<protein>
    <submittedName>
        <fullName evidence="2">Putative flavoprotein</fullName>
    </submittedName>
</protein>